<evidence type="ECO:0000256" key="5">
    <source>
        <dbReference type="ARBA" id="ARBA00023043"/>
    </source>
</evidence>
<evidence type="ECO:0000256" key="7">
    <source>
        <dbReference type="PROSITE-ProRule" id="PRU00175"/>
    </source>
</evidence>
<evidence type="ECO:0000256" key="4">
    <source>
        <dbReference type="ARBA" id="ARBA00022833"/>
    </source>
</evidence>
<feature type="compositionally biased region" description="Polar residues" evidence="8">
    <location>
        <begin position="240"/>
        <end position="249"/>
    </location>
</feature>
<feature type="domain" description="BRCT" evidence="10">
    <location>
        <begin position="521"/>
        <end position="617"/>
    </location>
</feature>
<gene>
    <name evidence="11" type="ORF">BaRGS_00000160</name>
</gene>
<keyword evidence="3 7" id="KW-0863">Zinc-finger</keyword>
<name>A0ABD0M9S2_9CAEN</name>
<keyword evidence="5 6" id="KW-0040">ANK repeat</keyword>
<dbReference type="InterPro" id="IPR001357">
    <property type="entry name" value="BRCT_dom"/>
</dbReference>
<feature type="domain" description="RING-type" evidence="9">
    <location>
        <begin position="29"/>
        <end position="65"/>
    </location>
</feature>
<dbReference type="InterPro" id="IPR017907">
    <property type="entry name" value="Znf_RING_CS"/>
</dbReference>
<dbReference type="PROSITE" id="PS50172">
    <property type="entry name" value="BRCT"/>
    <property type="match status" value="2"/>
</dbReference>
<keyword evidence="2" id="KW-0677">Repeat</keyword>
<evidence type="ECO:0000256" key="2">
    <source>
        <dbReference type="ARBA" id="ARBA00022737"/>
    </source>
</evidence>
<organism evidence="11 12">
    <name type="scientific">Batillaria attramentaria</name>
    <dbReference type="NCBI Taxonomy" id="370345"/>
    <lineage>
        <taxon>Eukaryota</taxon>
        <taxon>Metazoa</taxon>
        <taxon>Spiralia</taxon>
        <taxon>Lophotrochozoa</taxon>
        <taxon>Mollusca</taxon>
        <taxon>Gastropoda</taxon>
        <taxon>Caenogastropoda</taxon>
        <taxon>Sorbeoconcha</taxon>
        <taxon>Cerithioidea</taxon>
        <taxon>Batillariidae</taxon>
        <taxon>Batillaria</taxon>
    </lineage>
</organism>
<dbReference type="GO" id="GO:0008270">
    <property type="term" value="F:zinc ion binding"/>
    <property type="evidence" value="ECO:0007669"/>
    <property type="project" value="UniProtKB-KW"/>
</dbReference>
<feature type="repeat" description="ANK" evidence="6">
    <location>
        <begin position="456"/>
        <end position="488"/>
    </location>
</feature>
<evidence type="ECO:0008006" key="13">
    <source>
        <dbReference type="Google" id="ProtNLM"/>
    </source>
</evidence>
<dbReference type="PRINTS" id="PR01415">
    <property type="entry name" value="ANKYRIN"/>
</dbReference>
<dbReference type="PROSITE" id="PS50089">
    <property type="entry name" value="ZF_RING_2"/>
    <property type="match status" value="1"/>
</dbReference>
<dbReference type="SUPFAM" id="SSF57850">
    <property type="entry name" value="RING/U-box"/>
    <property type="match status" value="1"/>
</dbReference>
<dbReference type="PROSITE" id="PS00518">
    <property type="entry name" value="ZF_RING_1"/>
    <property type="match status" value="1"/>
</dbReference>
<dbReference type="InterPro" id="IPR039503">
    <property type="entry name" value="BARD1_Znf-RING"/>
</dbReference>
<dbReference type="Gene3D" id="3.30.40.10">
    <property type="entry name" value="Zinc/RING finger domain, C3HC4 (zinc finger)"/>
    <property type="match status" value="1"/>
</dbReference>
<dbReference type="Proteomes" id="UP001519460">
    <property type="component" value="Unassembled WGS sequence"/>
</dbReference>
<dbReference type="SMART" id="SM00292">
    <property type="entry name" value="BRCT"/>
    <property type="match status" value="2"/>
</dbReference>
<dbReference type="SMART" id="SM00248">
    <property type="entry name" value="ANK"/>
    <property type="match status" value="3"/>
</dbReference>
<protein>
    <recommendedName>
        <fullName evidence="13">BRCA1-associated RING domain protein 1</fullName>
    </recommendedName>
</protein>
<feature type="repeat" description="ANK" evidence="6">
    <location>
        <begin position="423"/>
        <end position="455"/>
    </location>
</feature>
<dbReference type="Gene3D" id="1.25.40.20">
    <property type="entry name" value="Ankyrin repeat-containing domain"/>
    <property type="match status" value="1"/>
</dbReference>
<dbReference type="SUPFAM" id="SSF52113">
    <property type="entry name" value="BRCT domain"/>
    <property type="match status" value="2"/>
</dbReference>
<dbReference type="PROSITE" id="PS50297">
    <property type="entry name" value="ANK_REP_REGION"/>
    <property type="match status" value="3"/>
</dbReference>
<keyword evidence="1" id="KW-0479">Metal-binding</keyword>
<dbReference type="CDD" id="cd17720">
    <property type="entry name" value="BRCT_Bard1_rpt2"/>
    <property type="match status" value="1"/>
</dbReference>
<feature type="region of interest" description="Disordered" evidence="8">
    <location>
        <begin position="151"/>
        <end position="389"/>
    </location>
</feature>
<dbReference type="InterPro" id="IPR036770">
    <property type="entry name" value="Ankyrin_rpt-contain_sf"/>
</dbReference>
<feature type="compositionally biased region" description="Low complexity" evidence="8">
    <location>
        <begin position="299"/>
        <end position="311"/>
    </location>
</feature>
<evidence type="ECO:0000313" key="12">
    <source>
        <dbReference type="Proteomes" id="UP001519460"/>
    </source>
</evidence>
<feature type="compositionally biased region" description="Basic residues" evidence="8">
    <location>
        <begin position="160"/>
        <end position="170"/>
    </location>
</feature>
<dbReference type="PANTHER" id="PTHR24171">
    <property type="entry name" value="ANKYRIN REPEAT DOMAIN-CONTAINING PROTEIN 39-RELATED"/>
    <property type="match status" value="1"/>
</dbReference>
<accession>A0ABD0M9S2</accession>
<evidence type="ECO:0000256" key="6">
    <source>
        <dbReference type="PROSITE-ProRule" id="PRU00023"/>
    </source>
</evidence>
<dbReference type="Pfam" id="PF00533">
    <property type="entry name" value="BRCT"/>
    <property type="match status" value="1"/>
</dbReference>
<dbReference type="PANTHER" id="PTHR24171:SF8">
    <property type="entry name" value="BRCA1-ASSOCIATED RING DOMAIN PROTEIN 1"/>
    <property type="match status" value="1"/>
</dbReference>
<feature type="compositionally biased region" description="Basic residues" evidence="8">
    <location>
        <begin position="214"/>
        <end position="224"/>
    </location>
</feature>
<dbReference type="InterPro" id="IPR013083">
    <property type="entry name" value="Znf_RING/FYVE/PHD"/>
</dbReference>
<dbReference type="AlphaFoldDB" id="A0ABD0M9S2"/>
<dbReference type="InterPro" id="IPR036420">
    <property type="entry name" value="BRCT_dom_sf"/>
</dbReference>
<reference evidence="11 12" key="1">
    <citation type="journal article" date="2023" name="Sci. Data">
        <title>Genome assembly of the Korean intertidal mud-creeper Batillaria attramentaria.</title>
        <authorList>
            <person name="Patra A.K."/>
            <person name="Ho P.T."/>
            <person name="Jun S."/>
            <person name="Lee S.J."/>
            <person name="Kim Y."/>
            <person name="Won Y.J."/>
        </authorList>
    </citation>
    <scope>NUCLEOTIDE SEQUENCE [LARGE SCALE GENOMIC DNA]</scope>
    <source>
        <strain evidence="11">Wonlab-2016</strain>
    </source>
</reference>
<proteinExistence type="predicted"/>
<dbReference type="Pfam" id="PF14835">
    <property type="entry name" value="zf-RING_6"/>
    <property type="match status" value="1"/>
</dbReference>
<evidence type="ECO:0000259" key="9">
    <source>
        <dbReference type="PROSITE" id="PS50089"/>
    </source>
</evidence>
<dbReference type="SUPFAM" id="SSF48403">
    <property type="entry name" value="Ankyrin repeat"/>
    <property type="match status" value="1"/>
</dbReference>
<dbReference type="InterPro" id="IPR002110">
    <property type="entry name" value="Ankyrin_rpt"/>
</dbReference>
<dbReference type="InterPro" id="IPR001841">
    <property type="entry name" value="Znf_RING"/>
</dbReference>
<keyword evidence="12" id="KW-1185">Reference proteome</keyword>
<sequence>MDAVGIIDTNSDFASTKEALVSLQRLLLCSQCNQLTRNVCTLGNCAHLFCKLCVAEHLGGSCPCCGMPAHARDAQVNKQLSNIVSLSLELERMDMSTDNDKLQENLESTPSVVGVTVDVTSSPSPASLAPTSYTVQDEAAKQADAVLQCQHNSTPSQSHREKHSKKKQRGSRKDENKTLTQVVVAASGHDLSAGAMDRSRSKGNSVSTEVRSSHQTRTRGRQTRRSTSSADASDLAKTSIAGQNVLTQFRHTDVESTDDVSEDGEMKDKGASLTPETSTPRRVPHGRGRGKQADDDHSTGTPSPSSSTSRRGSGRKSRSVPQTPPMGKAVAMTGTRNQNKQGSTPRTGGGGHQKAKTRTSPLFNTSPVKKHAGKTGGAGAAAGRVKRNAKGETPLHVAAIKGDVTAVRELLAKGDNPNVRDNAGWTPLHEAVNHGNSRVTELLLQHGAMVNMPGMDNDTPLHDAVCNNRLECARLLVTYGASTTARNMHGRTPTELAQTHEMRAVLQEPVIHKQTVTNMPEPEDMADFLPLCFLGTQLNRDQRSQLQKCATKLHAKVVDEYCCEVTHLVSWCNGDGQCPRTFKYLQAVLDGKWIVTIDWVNVCLEYGEKVSEEPFEIPGTNLQPNSNAPHKARLNRRQQLPKLFDGCQMYLHGSFTRLPPHRHELMELLRQGGAHILTREPRLSNLDEYEVTVPYHAAQGSSLADCGIFIVHDEGPNVPRINATRMRSVPASWILDCIATFSLVEPPAL</sequence>
<evidence type="ECO:0000313" key="11">
    <source>
        <dbReference type="EMBL" id="KAK7508594.1"/>
    </source>
</evidence>
<feature type="compositionally biased region" description="Polar residues" evidence="8">
    <location>
        <begin position="358"/>
        <end position="367"/>
    </location>
</feature>
<evidence type="ECO:0000259" key="10">
    <source>
        <dbReference type="PROSITE" id="PS50172"/>
    </source>
</evidence>
<dbReference type="Gene3D" id="3.40.50.10190">
    <property type="entry name" value="BRCT domain"/>
    <property type="match status" value="2"/>
</dbReference>
<dbReference type="Pfam" id="PF12796">
    <property type="entry name" value="Ank_2"/>
    <property type="match status" value="1"/>
</dbReference>
<evidence type="ECO:0000256" key="3">
    <source>
        <dbReference type="ARBA" id="ARBA00022771"/>
    </source>
</evidence>
<feature type="domain" description="BRCT" evidence="10">
    <location>
        <begin position="639"/>
        <end position="749"/>
    </location>
</feature>
<dbReference type="CDD" id="cd17734">
    <property type="entry name" value="BRCT_Bard1_rpt1"/>
    <property type="match status" value="1"/>
</dbReference>
<feature type="repeat" description="ANK" evidence="6">
    <location>
        <begin position="390"/>
        <end position="422"/>
    </location>
</feature>
<evidence type="ECO:0000256" key="8">
    <source>
        <dbReference type="SAM" id="MobiDB-lite"/>
    </source>
</evidence>
<keyword evidence="4" id="KW-0862">Zinc</keyword>
<feature type="compositionally biased region" description="Polar residues" evidence="8">
    <location>
        <begin position="334"/>
        <end position="346"/>
    </location>
</feature>
<dbReference type="EMBL" id="JACVVK020000001">
    <property type="protein sequence ID" value="KAK7508594.1"/>
    <property type="molecule type" value="Genomic_DNA"/>
</dbReference>
<evidence type="ECO:0000256" key="1">
    <source>
        <dbReference type="ARBA" id="ARBA00022723"/>
    </source>
</evidence>
<dbReference type="PROSITE" id="PS50088">
    <property type="entry name" value="ANK_REPEAT"/>
    <property type="match status" value="3"/>
</dbReference>
<comment type="caution">
    <text evidence="11">The sequence shown here is derived from an EMBL/GenBank/DDBJ whole genome shotgun (WGS) entry which is preliminary data.</text>
</comment>